<reference evidence="1 2" key="1">
    <citation type="submission" date="2019-03" db="EMBL/GenBank/DDBJ databases">
        <title>Single cell metagenomics reveals metabolic interactions within the superorganism composed of flagellate Streblomastix strix and complex community of Bacteroidetes bacteria on its surface.</title>
        <authorList>
            <person name="Treitli S.C."/>
            <person name="Kolisko M."/>
            <person name="Husnik F."/>
            <person name="Keeling P."/>
            <person name="Hampl V."/>
        </authorList>
    </citation>
    <scope>NUCLEOTIDE SEQUENCE [LARGE SCALE GENOMIC DNA]</scope>
    <source>
        <strain evidence="1">ST1C</strain>
    </source>
</reference>
<name>A0A5J4PMV4_9EUKA</name>
<dbReference type="Proteomes" id="UP000324800">
    <property type="component" value="Unassembled WGS sequence"/>
</dbReference>
<accession>A0A5J4PMV4</accession>
<comment type="caution">
    <text evidence="1">The sequence shown here is derived from an EMBL/GenBank/DDBJ whole genome shotgun (WGS) entry which is preliminary data.</text>
</comment>
<evidence type="ECO:0000313" key="2">
    <source>
        <dbReference type="Proteomes" id="UP000324800"/>
    </source>
</evidence>
<proteinExistence type="predicted"/>
<protein>
    <submittedName>
        <fullName evidence="1">Uncharacterized protein</fullName>
    </submittedName>
</protein>
<dbReference type="AlphaFoldDB" id="A0A5J4PMV4"/>
<gene>
    <name evidence="1" type="ORF">EZS28_056249</name>
</gene>
<sequence length="51" mass="5579">VNINTLQSGNIVAIDLPQQDIGSPQSQLKFPITSQLREYSLQGLPDPDICI</sequence>
<dbReference type="EMBL" id="SNRW01049586">
    <property type="protein sequence ID" value="KAA6310775.1"/>
    <property type="molecule type" value="Genomic_DNA"/>
</dbReference>
<evidence type="ECO:0000313" key="1">
    <source>
        <dbReference type="EMBL" id="KAA6310775.1"/>
    </source>
</evidence>
<organism evidence="1 2">
    <name type="scientific">Streblomastix strix</name>
    <dbReference type="NCBI Taxonomy" id="222440"/>
    <lineage>
        <taxon>Eukaryota</taxon>
        <taxon>Metamonada</taxon>
        <taxon>Preaxostyla</taxon>
        <taxon>Oxymonadida</taxon>
        <taxon>Streblomastigidae</taxon>
        <taxon>Streblomastix</taxon>
    </lineage>
</organism>
<feature type="non-terminal residue" evidence="1">
    <location>
        <position position="1"/>
    </location>
</feature>